<sequence>MNLHAPVRPDWTCAGCGGHWPCHTRRSQLLAEFDGAPASLTLLMGGHFIDAAQDLRTEPAHLLYERFMGWLRQQPRPDDDQEP</sequence>
<reference evidence="1 2" key="1">
    <citation type="submission" date="2020-03" db="EMBL/GenBank/DDBJ databases">
        <title>WGS of the type strain of Planosporangium spp.</title>
        <authorList>
            <person name="Thawai C."/>
        </authorList>
    </citation>
    <scope>NUCLEOTIDE SEQUENCE [LARGE SCALE GENOMIC DNA]</scope>
    <source>
        <strain evidence="1 2">TBRC 5610</strain>
    </source>
</reference>
<dbReference type="Proteomes" id="UP000722989">
    <property type="component" value="Unassembled WGS sequence"/>
</dbReference>
<evidence type="ECO:0000313" key="1">
    <source>
        <dbReference type="EMBL" id="NJC69134.1"/>
    </source>
</evidence>
<proteinExistence type="predicted"/>
<keyword evidence="2" id="KW-1185">Reference proteome</keyword>
<comment type="caution">
    <text evidence="1">The sequence shown here is derived from an EMBL/GenBank/DDBJ whole genome shotgun (WGS) entry which is preliminary data.</text>
</comment>
<dbReference type="EMBL" id="JAATVY010000002">
    <property type="protein sequence ID" value="NJC69134.1"/>
    <property type="molecule type" value="Genomic_DNA"/>
</dbReference>
<name>A0ABX0XT04_9ACTN</name>
<organism evidence="1 2">
    <name type="scientific">Planosporangium thailandense</name>
    <dbReference type="NCBI Taxonomy" id="765197"/>
    <lineage>
        <taxon>Bacteria</taxon>
        <taxon>Bacillati</taxon>
        <taxon>Actinomycetota</taxon>
        <taxon>Actinomycetes</taxon>
        <taxon>Micromonosporales</taxon>
        <taxon>Micromonosporaceae</taxon>
        <taxon>Planosporangium</taxon>
    </lineage>
</organism>
<evidence type="ECO:0000313" key="2">
    <source>
        <dbReference type="Proteomes" id="UP000722989"/>
    </source>
</evidence>
<protein>
    <recommendedName>
        <fullName evidence="3">Flavin reductase</fullName>
    </recommendedName>
</protein>
<evidence type="ECO:0008006" key="3">
    <source>
        <dbReference type="Google" id="ProtNLM"/>
    </source>
</evidence>
<gene>
    <name evidence="1" type="ORF">HC031_05290</name>
</gene>
<accession>A0ABX0XT04</accession>